<protein>
    <recommendedName>
        <fullName evidence="1">NAD-dependent epimerase/dehydratase domain-containing protein</fullName>
    </recommendedName>
</protein>
<sequence length="346" mass="37578">MQFRGIGHLKISRVSVRSLSSQNNTISLNINSEELLKLRGTTYQFSYTFKLFPPAGREMAAAKRIVVAGGSGFLGSRICKSAVARGWEVVSLSRHGEPAWDTITSSPQPPQWAKSVEWAKADILKPATYKPFLKYTSAVVHSMGILLEADYKGILQGRESIVSGLRKIFAPSRPGSQNPLQRKEGEELLSGESGGQLTYELMNRDSVVALAQEASYEHVPTFVFISAAAGAPMVPERYLTTKRDAEALISSNLSDLRSIFMRPTFMYDSSRKLTLPIALGGIVGSEVNGLLGGRLSSLGMMTAKPLNVNIVGEAVVEAIGDDDVQGVVGLKKIETLATKGWRRSML</sequence>
<dbReference type="SUPFAM" id="SSF51735">
    <property type="entry name" value="NAD(P)-binding Rossmann-fold domains"/>
    <property type="match status" value="1"/>
</dbReference>
<dbReference type="PANTHER" id="PTHR12126">
    <property type="entry name" value="NADH-UBIQUINONE OXIDOREDUCTASE 39 KDA SUBUNIT-RELATED"/>
    <property type="match status" value="1"/>
</dbReference>
<dbReference type="Gene3D" id="3.40.50.720">
    <property type="entry name" value="NAD(P)-binding Rossmann-like Domain"/>
    <property type="match status" value="1"/>
</dbReference>
<dbReference type="Pfam" id="PF01370">
    <property type="entry name" value="Epimerase"/>
    <property type="match status" value="1"/>
</dbReference>
<dbReference type="AlphaFoldDB" id="A0A1D2JD18"/>
<dbReference type="PANTHER" id="PTHR12126:SF16">
    <property type="entry name" value="MIOREX COMPLEX COMPONENT 2"/>
    <property type="match status" value="1"/>
</dbReference>
<evidence type="ECO:0000313" key="3">
    <source>
        <dbReference type="Proteomes" id="UP000242814"/>
    </source>
</evidence>
<organism evidence="2 3">
    <name type="scientific">Paracoccidioides brasiliensis</name>
    <dbReference type="NCBI Taxonomy" id="121759"/>
    <lineage>
        <taxon>Eukaryota</taxon>
        <taxon>Fungi</taxon>
        <taxon>Dikarya</taxon>
        <taxon>Ascomycota</taxon>
        <taxon>Pezizomycotina</taxon>
        <taxon>Eurotiomycetes</taxon>
        <taxon>Eurotiomycetidae</taxon>
        <taxon>Onygenales</taxon>
        <taxon>Ajellomycetaceae</taxon>
        <taxon>Paracoccidioides</taxon>
    </lineage>
</organism>
<dbReference type="InterPro" id="IPR051207">
    <property type="entry name" value="ComplexI_NDUFA9_subunit"/>
</dbReference>
<dbReference type="VEuPathDB" id="FungiDB:PABG_03482"/>
<dbReference type="GO" id="GO:0005739">
    <property type="term" value="C:mitochondrion"/>
    <property type="evidence" value="ECO:0007669"/>
    <property type="project" value="TreeGrafter"/>
</dbReference>
<dbReference type="Proteomes" id="UP000242814">
    <property type="component" value="Unassembled WGS sequence"/>
</dbReference>
<gene>
    <name evidence="2" type="ORF">ACO22_04515</name>
</gene>
<dbReference type="InterPro" id="IPR001509">
    <property type="entry name" value="Epimerase_deHydtase"/>
</dbReference>
<evidence type="ECO:0000313" key="2">
    <source>
        <dbReference type="EMBL" id="ODH26638.1"/>
    </source>
</evidence>
<dbReference type="GO" id="GO:0044877">
    <property type="term" value="F:protein-containing complex binding"/>
    <property type="evidence" value="ECO:0007669"/>
    <property type="project" value="TreeGrafter"/>
</dbReference>
<reference evidence="2 3" key="1">
    <citation type="submission" date="2016-06" db="EMBL/GenBank/DDBJ databases">
        <authorList>
            <person name="Kjaerup R.B."/>
            <person name="Dalgaard T.S."/>
            <person name="Juul-Madsen H.R."/>
        </authorList>
    </citation>
    <scope>NUCLEOTIDE SEQUENCE [LARGE SCALE GENOMIC DNA]</scope>
    <source>
        <strain evidence="2 3">Pb300</strain>
    </source>
</reference>
<evidence type="ECO:0000259" key="1">
    <source>
        <dbReference type="Pfam" id="PF01370"/>
    </source>
</evidence>
<proteinExistence type="predicted"/>
<accession>A0A1D2JD18</accession>
<dbReference type="EMBL" id="LZYO01000180">
    <property type="protein sequence ID" value="ODH26638.1"/>
    <property type="molecule type" value="Genomic_DNA"/>
</dbReference>
<name>A0A1D2JD18_PARBR</name>
<feature type="domain" description="NAD-dependent epimerase/dehydratase" evidence="1">
    <location>
        <begin position="65"/>
        <end position="141"/>
    </location>
</feature>
<dbReference type="InterPro" id="IPR036291">
    <property type="entry name" value="NAD(P)-bd_dom_sf"/>
</dbReference>
<dbReference type="VEuPathDB" id="FungiDB:PADG_02050"/>
<comment type="caution">
    <text evidence="2">The sequence shown here is derived from an EMBL/GenBank/DDBJ whole genome shotgun (WGS) entry which is preliminary data.</text>
</comment>